<gene>
    <name evidence="3" type="primary">FAM227B</name>
</gene>
<name>A0AA97KMH8_EUBMA</name>
<protein>
    <submittedName>
        <fullName evidence="3">Protein FAM227B isoform X1</fullName>
    </submittedName>
</protein>
<dbReference type="PANTHER" id="PTHR33560:SF2">
    <property type="entry name" value="PROTEIN FAM227B"/>
    <property type="match status" value="1"/>
</dbReference>
<dbReference type="Pfam" id="PF14922">
    <property type="entry name" value="FWWh"/>
    <property type="match status" value="1"/>
</dbReference>
<evidence type="ECO:0000313" key="2">
    <source>
        <dbReference type="Proteomes" id="UP001190640"/>
    </source>
</evidence>
<dbReference type="PANTHER" id="PTHR33560">
    <property type="entry name" value="PROTEIN FAM227B"/>
    <property type="match status" value="1"/>
</dbReference>
<dbReference type="InterPro" id="IPR029417">
    <property type="entry name" value="FAM227"/>
</dbReference>
<reference evidence="3" key="1">
    <citation type="submission" date="2025-08" db="UniProtKB">
        <authorList>
            <consortium name="RefSeq"/>
        </authorList>
    </citation>
    <scope>IDENTIFICATION</scope>
    <source>
        <tissue evidence="3">Blood</tissue>
    </source>
</reference>
<sequence>MQKPPSTFEEFLQSQNLDDWPRYPYFPEVDPRPLIATLRNDYSLENIAKHLYDNVPLSTENLSNVEERVEECKIKVHEHAKKIVHLECSEGGKDQSPLEQAVETSASDSKDFSVMKKKKKKKKKVEFAADTAQDSRCKKVENYNFPGFQSHHLTNLPRQLEAVQLWDSIVKVQTFKQGLNLKILKKLFLSEASVALLQDCFWWWFLQKFKPNQEQQDHLFDRISDSFVALLMSTPNYIKDPFFQVYPDCLSQAIYLTFCEAFPNSHFGDEFKDELMDLIFQWIRGFKPQKCAWKKWNLWCLEKPVNCIPKRDSVCLSVFNLFPKERSKSLRFQLTSDEELKRETTEPKKESHYVGDGPHFCRSLFNLGGQSPLVLYYLKTHGISNTLQNSRLYKITHTEICKEPPSSPTYQDVIEESRKFTKQLHSDFLDFEHRYNEQLAEMKEKREKVNWKFQRLLSKVSKNPNELRLRTQDLIQKLENQTPGQAESSTVNSVVKKIQF</sequence>
<dbReference type="AlphaFoldDB" id="A0AA97KMH8"/>
<evidence type="ECO:0000256" key="1">
    <source>
        <dbReference type="ARBA" id="ARBA00008666"/>
    </source>
</evidence>
<keyword evidence="2" id="KW-1185">Reference proteome</keyword>
<dbReference type="RefSeq" id="XP_054858675.1">
    <property type="nucleotide sequence ID" value="XM_055002700.1"/>
</dbReference>
<organism evidence="2 3">
    <name type="scientific">Eublepharis macularius</name>
    <name type="common">Leopard gecko</name>
    <name type="synonym">Cyrtodactylus macularius</name>
    <dbReference type="NCBI Taxonomy" id="481883"/>
    <lineage>
        <taxon>Eukaryota</taxon>
        <taxon>Metazoa</taxon>
        <taxon>Chordata</taxon>
        <taxon>Craniata</taxon>
        <taxon>Vertebrata</taxon>
        <taxon>Euteleostomi</taxon>
        <taxon>Lepidosauria</taxon>
        <taxon>Squamata</taxon>
        <taxon>Bifurcata</taxon>
        <taxon>Gekkota</taxon>
        <taxon>Eublepharidae</taxon>
        <taxon>Eublepharinae</taxon>
        <taxon>Eublepharis</taxon>
    </lineage>
</organism>
<dbReference type="GeneID" id="129345511"/>
<evidence type="ECO:0000313" key="3">
    <source>
        <dbReference type="RefSeq" id="XP_054858675.1"/>
    </source>
</evidence>
<accession>A0AA97KMH8</accession>
<dbReference type="KEGG" id="emc:129345511"/>
<dbReference type="Proteomes" id="UP001190640">
    <property type="component" value="Chromosome 18"/>
</dbReference>
<dbReference type="CTD" id="196951"/>
<comment type="similarity">
    <text evidence="1">Belongs to the FAM227 family.</text>
</comment>
<proteinExistence type="inferred from homology"/>